<dbReference type="Proteomes" id="UP000219338">
    <property type="component" value="Unassembled WGS sequence"/>
</dbReference>
<gene>
    <name evidence="1" type="ORF">ARMOST_01997</name>
</gene>
<reference evidence="2" key="1">
    <citation type="journal article" date="2017" name="Nat. Ecol. Evol.">
        <title>Genome expansion and lineage-specific genetic innovations in the forest pathogenic fungi Armillaria.</title>
        <authorList>
            <person name="Sipos G."/>
            <person name="Prasanna A.N."/>
            <person name="Walter M.C."/>
            <person name="O'Connor E."/>
            <person name="Balint B."/>
            <person name="Krizsan K."/>
            <person name="Kiss B."/>
            <person name="Hess J."/>
            <person name="Varga T."/>
            <person name="Slot J."/>
            <person name="Riley R."/>
            <person name="Boka B."/>
            <person name="Rigling D."/>
            <person name="Barry K."/>
            <person name="Lee J."/>
            <person name="Mihaltcheva S."/>
            <person name="LaButti K."/>
            <person name="Lipzen A."/>
            <person name="Waldron R."/>
            <person name="Moloney N.M."/>
            <person name="Sperisen C."/>
            <person name="Kredics L."/>
            <person name="Vagvoelgyi C."/>
            <person name="Patrignani A."/>
            <person name="Fitzpatrick D."/>
            <person name="Nagy I."/>
            <person name="Doyle S."/>
            <person name="Anderson J.B."/>
            <person name="Grigoriev I.V."/>
            <person name="Gueldener U."/>
            <person name="Muensterkoetter M."/>
            <person name="Nagy L.G."/>
        </authorList>
    </citation>
    <scope>NUCLEOTIDE SEQUENCE [LARGE SCALE GENOMIC DNA]</scope>
    <source>
        <strain evidence="2">C18/9</strain>
    </source>
</reference>
<proteinExistence type="predicted"/>
<evidence type="ECO:0000313" key="1">
    <source>
        <dbReference type="EMBL" id="SJK98728.1"/>
    </source>
</evidence>
<dbReference type="AlphaFoldDB" id="A0A284QQK9"/>
<name>A0A284QQK9_ARMOS</name>
<protein>
    <submittedName>
        <fullName evidence="1">Uncharacterized protein</fullName>
    </submittedName>
</protein>
<organism evidence="1 2">
    <name type="scientific">Armillaria ostoyae</name>
    <name type="common">Armillaria root rot fungus</name>
    <dbReference type="NCBI Taxonomy" id="47428"/>
    <lineage>
        <taxon>Eukaryota</taxon>
        <taxon>Fungi</taxon>
        <taxon>Dikarya</taxon>
        <taxon>Basidiomycota</taxon>
        <taxon>Agaricomycotina</taxon>
        <taxon>Agaricomycetes</taxon>
        <taxon>Agaricomycetidae</taxon>
        <taxon>Agaricales</taxon>
        <taxon>Marasmiineae</taxon>
        <taxon>Physalacriaceae</taxon>
        <taxon>Armillaria</taxon>
    </lineage>
</organism>
<sequence length="103" mass="11634">MYASLPRRQLEGQLNVDQKIKGTMNATDAMLHLDAVERSVPEPIFPPDALNSEVSGILRATRPFLDTDPDWILPNIEGLQRQVSVYDTLLDRIDEHFCQICGI</sequence>
<dbReference type="OrthoDB" id="3365698at2759"/>
<keyword evidence="2" id="KW-1185">Reference proteome</keyword>
<accession>A0A284QQK9</accession>
<dbReference type="EMBL" id="FUEG01000001">
    <property type="protein sequence ID" value="SJK98728.1"/>
    <property type="molecule type" value="Genomic_DNA"/>
</dbReference>
<evidence type="ECO:0000313" key="2">
    <source>
        <dbReference type="Proteomes" id="UP000219338"/>
    </source>
</evidence>